<accession>A0A223FMN6</accession>
<evidence type="ECO:0000313" key="1">
    <source>
        <dbReference type="EMBL" id="AST09249.1"/>
    </source>
</evidence>
<name>A0A223FMN6_9POXV</name>
<gene>
    <name evidence="1" type="ORF">Murmansk-054</name>
</gene>
<dbReference type="OrthoDB" id="1433at10239"/>
<dbReference type="EMBL" id="MF001304">
    <property type="protein sequence ID" value="AST09249.1"/>
    <property type="molecule type" value="Genomic_DNA"/>
</dbReference>
<dbReference type="Pfam" id="PF04497">
    <property type="entry name" value="Pox_E2-like"/>
    <property type="match status" value="1"/>
</dbReference>
<reference evidence="1" key="1">
    <citation type="journal article" date="2017" name="Virus Genes">
        <title>Two novel poxviruses with unusual genome rearrangements: NY_014 and Murmansk.</title>
        <authorList>
            <person name="Smithson C."/>
            <person name="Meyer H."/>
            <person name="Gigante C.M."/>
            <person name="Gao J."/>
            <person name="Zhao H."/>
            <person name="Batra D."/>
            <person name="Damon I."/>
            <person name="Upton C."/>
            <person name="Li Y."/>
        </authorList>
    </citation>
    <scope>NUCLEOTIDE SEQUENCE [LARGE SCALE GENOMIC DNA]</scope>
    <source>
        <strain evidence="1">LEIV-11411</strain>
    </source>
</reference>
<organism evidence="1">
    <name type="scientific">Murmansk poxvirus</name>
    <dbReference type="NCBI Taxonomy" id="2025359"/>
    <lineage>
        <taxon>Viruses</taxon>
        <taxon>Varidnaviria</taxon>
        <taxon>Bamfordvirae</taxon>
        <taxon>Nucleocytoviricota</taxon>
        <taxon>Pokkesviricetes</taxon>
        <taxon>Chitovirales</taxon>
        <taxon>Poxviridae</taxon>
        <taxon>Chordopoxvirinae</taxon>
        <taxon>Centapoxvirus</taxon>
        <taxon>Centapoxvirus microtuspox</taxon>
        <taxon>Murmansk microtuspox virus</taxon>
    </lineage>
</organism>
<proteinExistence type="predicted"/>
<protein>
    <submittedName>
        <fullName evidence="1">Required for IEV morphogenesis</fullName>
    </submittedName>
</protein>
<dbReference type="PIRSF" id="PIRSF015692">
    <property type="entry name" value="VAC_E2L"/>
    <property type="match status" value="1"/>
</dbReference>
<sequence length="736" mass="86203">MISVTELRDSFIKNDCNSITKAFGYIPNDKAIELTKKGFHPLYLPKSMYNDIVEFVPEKLYLFKSHIVKPLDLLSILIKLKKVEKFSSHINYHKNIILKTGDKDLIIKCMYYMIISDDDIRYIRERFSKNVADHILSFINKSSIYRMSYQLSEDDIVNIINRDHFMYEAIYEHQTLTSDFLKNMLDIYGIAPINQGMRDELVPEVVIEILMAIVRPRDAIRLLDMVHMDYLIDDSIKNFIINDIKRGKIEYYIPYAEEFLEDRIEDLGIYANVFFDNVVDITKVVMTDSELEHITKYIRYYTNYIEFIVNVLIRKKHMDLLASIIDYIPDDMLTEELCIRIVCESTKHVPINSLPIHSTLVMIMCIQMKYVDIVEFLDEIDIDTLIEKGADPITDYTFSTKWYNKQHDLITLYVKKYGFCPEKMRKLMFEYPLTKDASAHLLKVMNDNKGAIMFFPHIVGSLPYLLCYNYKIIQRPIPFKEEKTNIQYKKTNRILCFDSLDNNAFKSLIKMDSIPGLKTCNMKNITYEKSNNQVFVKFNPQELDTNDEKRIKLQIFDIARLASYGLFYIPYRYLPSWTPVVNMIEGNEYTNPQKIECVSILDLFSEEFIEYENLGNVVSNKYELEYSLSNYQAAINSLMGTLLTYLVIGSIKYANKTDEFVISILNIFYRGLKINEVITDQVTGVCDELDNIKNRVSSDTDTSFIFLKKKSLTKTLLLCEKVCIEIILDNNQSFKS</sequence>
<keyword evidence="2" id="KW-1185">Reference proteome</keyword>
<dbReference type="InterPro" id="IPR007585">
    <property type="entry name" value="Poxvirus_E2"/>
</dbReference>
<dbReference type="InterPro" id="IPR021155">
    <property type="entry name" value="Poxvirus_E2/O1"/>
</dbReference>
<evidence type="ECO:0000313" key="2">
    <source>
        <dbReference type="Proteomes" id="UP000217350"/>
    </source>
</evidence>
<dbReference type="Proteomes" id="UP000217350">
    <property type="component" value="Segment"/>
</dbReference>